<gene>
    <name evidence="5" type="primary">lgrB_3</name>
    <name evidence="5" type="ORF">VA7868_04393</name>
</gene>
<dbReference type="Pfam" id="PF13193">
    <property type="entry name" value="AMP-binding_C"/>
    <property type="match status" value="1"/>
</dbReference>
<reference evidence="5 6" key="1">
    <citation type="submission" date="2016-11" db="EMBL/GenBank/DDBJ databases">
        <authorList>
            <person name="Jaros S."/>
            <person name="Januszkiewicz K."/>
            <person name="Wedrychowicz H."/>
        </authorList>
    </citation>
    <scope>NUCLEOTIDE SEQUENCE [LARGE SCALE GENOMIC DNA]</scope>
    <source>
        <strain evidence="5 6">CECT 7868</strain>
    </source>
</reference>
<dbReference type="FunFam" id="3.40.50.980:FF:000001">
    <property type="entry name" value="Non-ribosomal peptide synthetase"/>
    <property type="match status" value="1"/>
</dbReference>
<dbReference type="Pfam" id="PF00668">
    <property type="entry name" value="Condensation"/>
    <property type="match status" value="1"/>
</dbReference>
<dbReference type="InterPro" id="IPR045851">
    <property type="entry name" value="AMP-bd_C_sf"/>
</dbReference>
<keyword evidence="2" id="KW-0596">Phosphopantetheine</keyword>
<dbReference type="PANTHER" id="PTHR45527:SF1">
    <property type="entry name" value="FATTY ACID SYNTHASE"/>
    <property type="match status" value="1"/>
</dbReference>
<dbReference type="Gene3D" id="3.30.559.10">
    <property type="entry name" value="Chloramphenicol acetyltransferase-like domain"/>
    <property type="match status" value="1"/>
</dbReference>
<dbReference type="GO" id="GO:0005829">
    <property type="term" value="C:cytosol"/>
    <property type="evidence" value="ECO:0007669"/>
    <property type="project" value="TreeGrafter"/>
</dbReference>
<dbReference type="Gene3D" id="3.30.300.30">
    <property type="match status" value="2"/>
</dbReference>
<dbReference type="GO" id="GO:0072330">
    <property type="term" value="P:monocarboxylic acid biosynthetic process"/>
    <property type="evidence" value="ECO:0007669"/>
    <property type="project" value="UniProtKB-ARBA"/>
</dbReference>
<dbReference type="SUPFAM" id="SSF47336">
    <property type="entry name" value="ACP-like"/>
    <property type="match status" value="2"/>
</dbReference>
<dbReference type="InterPro" id="IPR023213">
    <property type="entry name" value="CAT-like_dom_sf"/>
</dbReference>
<dbReference type="GO" id="GO:0009366">
    <property type="term" value="C:enterobactin synthetase complex"/>
    <property type="evidence" value="ECO:0007669"/>
    <property type="project" value="TreeGrafter"/>
</dbReference>
<dbReference type="GO" id="GO:0031177">
    <property type="term" value="F:phosphopantetheine binding"/>
    <property type="evidence" value="ECO:0007669"/>
    <property type="project" value="InterPro"/>
</dbReference>
<evidence type="ECO:0000313" key="6">
    <source>
        <dbReference type="Proteomes" id="UP000184608"/>
    </source>
</evidence>
<organism evidence="5 6">
    <name type="scientific">Vibrio aerogenes CECT 7868</name>
    <dbReference type="NCBI Taxonomy" id="1216006"/>
    <lineage>
        <taxon>Bacteria</taxon>
        <taxon>Pseudomonadati</taxon>
        <taxon>Pseudomonadota</taxon>
        <taxon>Gammaproteobacteria</taxon>
        <taxon>Vibrionales</taxon>
        <taxon>Vibrionaceae</taxon>
        <taxon>Vibrio</taxon>
    </lineage>
</organism>
<evidence type="ECO:0000256" key="2">
    <source>
        <dbReference type="ARBA" id="ARBA00022450"/>
    </source>
</evidence>
<dbReference type="FunFam" id="3.30.300.30:FF:000010">
    <property type="entry name" value="Enterobactin synthetase component F"/>
    <property type="match status" value="1"/>
</dbReference>
<dbReference type="InterPro" id="IPR009081">
    <property type="entry name" value="PP-bd_ACP"/>
</dbReference>
<feature type="domain" description="Carrier" evidence="4">
    <location>
        <begin position="233"/>
        <end position="308"/>
    </location>
</feature>
<dbReference type="SUPFAM" id="SSF56801">
    <property type="entry name" value="Acetyl-CoA synthetase-like"/>
    <property type="match status" value="2"/>
</dbReference>
<protein>
    <submittedName>
        <fullName evidence="5">Linear gramicidin synthase subunit B</fullName>
    </submittedName>
</protein>
<feature type="domain" description="Carrier" evidence="4">
    <location>
        <begin position="1311"/>
        <end position="1386"/>
    </location>
</feature>
<dbReference type="GO" id="GO:0009239">
    <property type="term" value="P:enterobactin biosynthetic process"/>
    <property type="evidence" value="ECO:0007669"/>
    <property type="project" value="TreeGrafter"/>
</dbReference>
<dbReference type="InterPro" id="IPR006162">
    <property type="entry name" value="Ppantetheine_attach_site"/>
</dbReference>
<name>A0A1M6E7A5_9VIBR</name>
<dbReference type="InterPro" id="IPR010071">
    <property type="entry name" value="AA_adenyl_dom"/>
</dbReference>
<dbReference type="Gene3D" id="3.30.559.30">
    <property type="entry name" value="Nonribosomal peptide synthetase, condensation domain"/>
    <property type="match status" value="1"/>
</dbReference>
<dbReference type="EMBL" id="FQXZ01000047">
    <property type="protein sequence ID" value="SHI81259.1"/>
    <property type="molecule type" value="Genomic_DNA"/>
</dbReference>
<dbReference type="FunFam" id="1.10.1200.10:FF:000016">
    <property type="entry name" value="Non-ribosomal peptide synthase"/>
    <property type="match status" value="2"/>
</dbReference>
<dbReference type="InterPro" id="IPR036736">
    <property type="entry name" value="ACP-like_sf"/>
</dbReference>
<evidence type="ECO:0000259" key="4">
    <source>
        <dbReference type="PROSITE" id="PS50075"/>
    </source>
</evidence>
<evidence type="ECO:0000256" key="1">
    <source>
        <dbReference type="ARBA" id="ARBA00001957"/>
    </source>
</evidence>
<dbReference type="NCBIfam" id="TIGR01733">
    <property type="entry name" value="AA-adenyl-dom"/>
    <property type="match status" value="1"/>
</dbReference>
<dbReference type="CDD" id="cd12117">
    <property type="entry name" value="A_NRPS_Srf_like"/>
    <property type="match status" value="1"/>
</dbReference>
<dbReference type="SUPFAM" id="SSF52777">
    <property type="entry name" value="CoA-dependent acyltransferases"/>
    <property type="match status" value="2"/>
</dbReference>
<dbReference type="PROSITE" id="PS00012">
    <property type="entry name" value="PHOSPHOPANTETHEINE"/>
    <property type="match status" value="2"/>
</dbReference>
<dbReference type="GO" id="GO:0047527">
    <property type="term" value="F:2,3-dihydroxybenzoate-serine ligase activity"/>
    <property type="evidence" value="ECO:0007669"/>
    <property type="project" value="TreeGrafter"/>
</dbReference>
<dbReference type="Gene3D" id="3.40.50.12780">
    <property type="entry name" value="N-terminal domain of ligase-like"/>
    <property type="match status" value="1"/>
</dbReference>
<dbReference type="InterPro" id="IPR020806">
    <property type="entry name" value="PKS_PP-bd"/>
</dbReference>
<dbReference type="InterPro" id="IPR000873">
    <property type="entry name" value="AMP-dep_synth/lig_dom"/>
</dbReference>
<evidence type="ECO:0000313" key="5">
    <source>
        <dbReference type="EMBL" id="SHI81259.1"/>
    </source>
</evidence>
<keyword evidence="6" id="KW-1185">Reference proteome</keyword>
<comment type="cofactor">
    <cofactor evidence="1">
        <name>pantetheine 4'-phosphate</name>
        <dbReference type="ChEBI" id="CHEBI:47942"/>
    </cofactor>
</comment>
<dbReference type="Gene3D" id="3.40.50.980">
    <property type="match status" value="2"/>
</dbReference>
<dbReference type="CDD" id="cd19531">
    <property type="entry name" value="LCL_NRPS-like"/>
    <property type="match status" value="1"/>
</dbReference>
<dbReference type="GO" id="GO:0043041">
    <property type="term" value="P:amino acid activation for nonribosomal peptide biosynthetic process"/>
    <property type="evidence" value="ECO:0007669"/>
    <property type="project" value="TreeGrafter"/>
</dbReference>
<dbReference type="FunFam" id="3.30.559.30:FF:000001">
    <property type="entry name" value="Non-ribosomal peptide synthetase"/>
    <property type="match status" value="1"/>
</dbReference>
<dbReference type="PROSITE" id="PS00455">
    <property type="entry name" value="AMP_BINDING"/>
    <property type="match status" value="1"/>
</dbReference>
<dbReference type="FunFam" id="3.30.300.30:FF:000015">
    <property type="entry name" value="Nonribosomal peptide synthase SidD"/>
    <property type="match status" value="1"/>
</dbReference>
<dbReference type="FunFam" id="2.30.38.10:FF:000001">
    <property type="entry name" value="Non-ribosomal peptide synthetase PvdI"/>
    <property type="match status" value="2"/>
</dbReference>
<proteinExistence type="predicted"/>
<dbReference type="Gene3D" id="1.10.1200.10">
    <property type="entry name" value="ACP-like"/>
    <property type="match status" value="2"/>
</dbReference>
<dbReference type="Pfam" id="PF00501">
    <property type="entry name" value="AMP-binding"/>
    <property type="match status" value="2"/>
</dbReference>
<dbReference type="SMART" id="SM00823">
    <property type="entry name" value="PKS_PP"/>
    <property type="match status" value="2"/>
</dbReference>
<dbReference type="InterPro" id="IPR042099">
    <property type="entry name" value="ANL_N_sf"/>
</dbReference>
<sequence length="1400" mass="152735">MRKTTQQLPDVALHNLYGPTEAAVDVTAWACPRDLEGDRMSIGAPVANTRMYVLDAQGQPVPVGVAGELYIGGVQVARGYLNRPELTAEKFMADPFAEDADAMMYRTGDVGCWLADGTIDYQGRNDDQVKIRGFRVELGEISSALQDCSGVQEAVVMARGTGAAKQLVGYYTSDEAVGAEAVKAELSARLPAYMVPSAYVALESLPLTPNGKVNRKALPEPDDSALIRHEYEAPQGDTEQTLAAIWQQLLGVAQVSRHDHFFELGGHSLLAVQLASRIRSALGAELPLTTLFARPVLSELANALSHGQESGEPAAILPEIVPLADGTMPPLSLAQQRLWFLSKMEPSATVTYVIQGGVRLTGALDIDALQRALNQIVTRHAPLRTHFIDRDGVPVQIVADVHQGFPLTWLEGESVSDELAPFCPEFNLASGPLVKGQLIHVRDTEHWLRLAMHHIITDGWSMGIFTRELSELYAAFSQGQADPLPPLTIQYGDYAAWQQTHMQGDVLQRQQQYWTEQLKDTPACLTLPTDRPRPAAQDYRGASIDVTLDAALTSRLKTFSQRHGCTLYMTLLTGWATLMHRLSGQDEVVIGSPVAGRTRAELEGLIGMFVNTQAIRVNLSQQPDPAALIEQVKATALQAQSHQDLPFEQVVEAVAPVRSMSYSPIFQVMFSLQNMPQETRQLNGVTLSALPEQMTTAQFDLSLILRESGQHMPSGQISGGQITGFLNYATALFDEATVQRYLGYWVAILEGMVSEPALPVGQLPMLSETEHHMLTESVNQTQSDYPRHLCVHQRFEQQAAAHPQAIAVIDGEHQYDYDTLNRMANRLAGHLRAKGVQAGQFVAICLERSAELMIAELAILKCGAVYVPLDTHVPAERLHYILEDCAAKLILVHEDAATQHAPLLQSLHQTGAEMLAVTQAVLHAGDGENIPATVDSESAAYVMYTSGSTGQPKGVVVPHQAIHRLVTDCGYADFRPTDRIALAANPAFDATTMEIWAPLLNGGAVVVIDQTTLLDPTLFAAALKQHEVSILWMTVGLFNQYAALLGDTLKQLRYLMTGGDVLDPEVIRQVLNHHAPQHLLNCYGPTESTTFALTHQIDALDDDAISVPIGRPIGNTRVYILDPYGQPVPAGVTGELFIAGDGLALGYLNQPEQTQARFIPDPFVADPQARMYQTGDLGYRRADGVIEFVGRNDFQVKIRGFRIELGEIEACIREVEGIELVVVQAPKMADGSRLLAAYYVSTNGTSATEAGSGSVGAEQLRAHVAGRLPDWMVPSAWIPLASLPLNPNGKVDRKALPEPDEAAVIRQVYEAPQGELEEVIAEIWQELLGVEQVGRHDSFFELGGHSLLAAQLGSQIRDELELEVPLTELFSHPTLAEFSKRVAYIGLAEFDVSDLMDLAE</sequence>
<keyword evidence="3" id="KW-0597">Phosphoprotein</keyword>
<dbReference type="PANTHER" id="PTHR45527">
    <property type="entry name" value="NONRIBOSOMAL PEPTIDE SYNTHETASE"/>
    <property type="match status" value="1"/>
</dbReference>
<dbReference type="Pfam" id="PF00550">
    <property type="entry name" value="PP-binding"/>
    <property type="match status" value="2"/>
</dbReference>
<accession>A0A1M6E7A5</accession>
<dbReference type="InterPro" id="IPR020845">
    <property type="entry name" value="AMP-binding_CS"/>
</dbReference>
<dbReference type="PROSITE" id="PS50075">
    <property type="entry name" value="CARRIER"/>
    <property type="match status" value="2"/>
</dbReference>
<evidence type="ECO:0000256" key="3">
    <source>
        <dbReference type="ARBA" id="ARBA00022553"/>
    </source>
</evidence>
<dbReference type="InterPro" id="IPR001242">
    <property type="entry name" value="Condensation_dom"/>
</dbReference>
<dbReference type="Gene3D" id="2.30.38.10">
    <property type="entry name" value="Luciferase, Domain 3"/>
    <property type="match status" value="1"/>
</dbReference>
<dbReference type="STRING" id="1216006.VA7868_04393"/>
<dbReference type="Proteomes" id="UP000184608">
    <property type="component" value="Unassembled WGS sequence"/>
</dbReference>
<dbReference type="InterPro" id="IPR025110">
    <property type="entry name" value="AMP-bd_C"/>
</dbReference>
<dbReference type="FunFam" id="3.40.50.12780:FF:000012">
    <property type="entry name" value="Non-ribosomal peptide synthetase"/>
    <property type="match status" value="1"/>
</dbReference>